<evidence type="ECO:0000256" key="2">
    <source>
        <dbReference type="ARBA" id="ARBA00022475"/>
    </source>
</evidence>
<feature type="transmembrane region" description="Helical" evidence="7">
    <location>
        <begin position="314"/>
        <end position="340"/>
    </location>
</feature>
<evidence type="ECO:0000256" key="3">
    <source>
        <dbReference type="ARBA" id="ARBA00022692"/>
    </source>
</evidence>
<evidence type="ECO:0000259" key="8">
    <source>
        <dbReference type="Pfam" id="PF02687"/>
    </source>
</evidence>
<dbReference type="InterPro" id="IPR050250">
    <property type="entry name" value="Macrolide_Exporter_MacB"/>
</dbReference>
<evidence type="ECO:0008006" key="12">
    <source>
        <dbReference type="Google" id="ProtNLM"/>
    </source>
</evidence>
<feature type="domain" description="ABC3 transporter permease C-terminal" evidence="8">
    <location>
        <begin position="278"/>
        <end position="381"/>
    </location>
</feature>
<dbReference type="RefSeq" id="WP_093792173.1">
    <property type="nucleotide sequence ID" value="NZ_CP155571.1"/>
</dbReference>
<evidence type="ECO:0000256" key="7">
    <source>
        <dbReference type="SAM" id="Phobius"/>
    </source>
</evidence>
<dbReference type="EMBL" id="CP155571">
    <property type="protein sequence ID" value="XFO75138.1"/>
    <property type="molecule type" value="Genomic_DNA"/>
</dbReference>
<dbReference type="PANTHER" id="PTHR30572">
    <property type="entry name" value="MEMBRANE COMPONENT OF TRANSPORTER-RELATED"/>
    <property type="match status" value="1"/>
</dbReference>
<keyword evidence="11" id="KW-1185">Reference proteome</keyword>
<keyword evidence="4 7" id="KW-1133">Transmembrane helix</keyword>
<dbReference type="Pfam" id="PF02687">
    <property type="entry name" value="FtsX"/>
    <property type="match status" value="1"/>
</dbReference>
<dbReference type="Proteomes" id="UP000216052">
    <property type="component" value="Chromosome"/>
</dbReference>
<keyword evidence="3 7" id="KW-0812">Transmembrane</keyword>
<name>A0ABZ3JAL4_SPOA4</name>
<sequence length="403" mass="43436">MLRNIAVLACKGLRGKPLISLVILFSVFLSSHAVYLAMLVTTGLGDTLNIVQRRSGADLFVLPAGTKQLAEECFWLGLPTTFYMDAQVEEKVARLPGVMTTSPQILLEYIDSGQNIPAMPIIGYKPETDFVVAPWLAVHKEITVTRSSLIMGAKLAKEISITDLPREGSIQNFYGMPFKVVGTLEASGTGLDAAVFMPMETAYKIVRDSPLYPAKFPTNMISLVAVKTRPEVNPDALAAQIFAEISGVEVMSGIDVNRNLAQHLYRIAGILYLGAGQVGIITLALAGILFHFLLKHRRRELGVLQALGASGETLTGLFVWEVVLLLGLGSVLGAGTGLLLATVGRPWLAILTGPMFAWPAWSTMAGVVLAIWLGYILVGVAGGLLLGRSLRQADPFFTLQRMD</sequence>
<dbReference type="PANTHER" id="PTHR30572:SF4">
    <property type="entry name" value="ABC TRANSPORTER PERMEASE YTRF"/>
    <property type="match status" value="1"/>
</dbReference>
<evidence type="ECO:0000256" key="1">
    <source>
        <dbReference type="ARBA" id="ARBA00004651"/>
    </source>
</evidence>
<dbReference type="InterPro" id="IPR025857">
    <property type="entry name" value="MacB_PCD"/>
</dbReference>
<evidence type="ECO:0000256" key="6">
    <source>
        <dbReference type="ARBA" id="ARBA00038076"/>
    </source>
</evidence>
<comment type="subcellular location">
    <subcellularLocation>
        <location evidence="1">Cell membrane</location>
        <topology evidence="1">Multi-pass membrane protein</topology>
    </subcellularLocation>
</comment>
<accession>A0ABZ3JAL4</accession>
<keyword evidence="2" id="KW-1003">Cell membrane</keyword>
<feature type="transmembrane region" description="Helical" evidence="7">
    <location>
        <begin position="360"/>
        <end position="386"/>
    </location>
</feature>
<feature type="domain" description="MacB-like periplasmic core" evidence="9">
    <location>
        <begin position="37"/>
        <end position="241"/>
    </location>
</feature>
<keyword evidence="5 7" id="KW-0472">Membrane</keyword>
<evidence type="ECO:0000313" key="11">
    <source>
        <dbReference type="Proteomes" id="UP000216052"/>
    </source>
</evidence>
<dbReference type="Pfam" id="PF12704">
    <property type="entry name" value="MacB_PCD"/>
    <property type="match status" value="1"/>
</dbReference>
<evidence type="ECO:0000313" key="10">
    <source>
        <dbReference type="EMBL" id="XFO75138.1"/>
    </source>
</evidence>
<reference evidence="10" key="1">
    <citation type="submission" date="2024-05" db="EMBL/GenBank/DDBJ databases">
        <title>Isolation and characterization of Sporomusa carbonis sp. nov., a carboxydotrophic hydrogenogen in the genus of Sporomusa isolated from a charcoal burning pile.</title>
        <authorList>
            <person name="Boeer T."/>
            <person name="Rosenbaum F."/>
            <person name="Eysell L."/>
            <person name="Mueller V."/>
            <person name="Daniel R."/>
            <person name="Poehlein A."/>
        </authorList>
    </citation>
    <scope>NUCLEOTIDE SEQUENCE [LARGE SCALE GENOMIC DNA]</scope>
    <source>
        <strain evidence="10">DSM 3132</strain>
    </source>
</reference>
<feature type="transmembrane region" description="Helical" evidence="7">
    <location>
        <begin position="270"/>
        <end position="294"/>
    </location>
</feature>
<gene>
    <name evidence="10" type="ORF">SPACI_052530</name>
</gene>
<dbReference type="InterPro" id="IPR003838">
    <property type="entry name" value="ABC3_permease_C"/>
</dbReference>
<proteinExistence type="inferred from homology"/>
<organism evidence="10 11">
    <name type="scientific">Sporomusa acidovorans (strain ATCC 49682 / DSM 3132 / Mol)</name>
    <dbReference type="NCBI Taxonomy" id="1123286"/>
    <lineage>
        <taxon>Bacteria</taxon>
        <taxon>Bacillati</taxon>
        <taxon>Bacillota</taxon>
        <taxon>Negativicutes</taxon>
        <taxon>Selenomonadales</taxon>
        <taxon>Sporomusaceae</taxon>
        <taxon>Sporomusa</taxon>
    </lineage>
</organism>
<evidence type="ECO:0000256" key="5">
    <source>
        <dbReference type="ARBA" id="ARBA00023136"/>
    </source>
</evidence>
<evidence type="ECO:0000259" key="9">
    <source>
        <dbReference type="Pfam" id="PF12704"/>
    </source>
</evidence>
<protein>
    <recommendedName>
        <fullName evidence="12">FtsX-like permease family protein</fullName>
    </recommendedName>
</protein>
<evidence type="ECO:0000256" key="4">
    <source>
        <dbReference type="ARBA" id="ARBA00022989"/>
    </source>
</evidence>
<comment type="similarity">
    <text evidence="6">Belongs to the ABC-4 integral membrane protein family.</text>
</comment>